<dbReference type="AlphaFoldDB" id="A0A4Q0U8S3"/>
<name>A0A4Q0U8S3_9BACT</name>
<evidence type="ECO:0000259" key="1">
    <source>
        <dbReference type="Pfam" id="PF00535"/>
    </source>
</evidence>
<dbReference type="Proteomes" id="UP000711407">
    <property type="component" value="Unassembled WGS sequence"/>
</dbReference>
<reference evidence="2" key="2">
    <citation type="submission" date="2021-09" db="EMBL/GenBank/DDBJ databases">
        <authorList>
            <person name="Gilroy R."/>
        </authorList>
    </citation>
    <scope>NUCLEOTIDE SEQUENCE</scope>
    <source>
        <strain evidence="2">4100</strain>
    </source>
</reference>
<feature type="domain" description="Glycosyltransferase 2-like" evidence="1">
    <location>
        <begin position="182"/>
        <end position="314"/>
    </location>
</feature>
<sequence>MDTRHLLQISTETHRDGVVELQLRPGRLTWLPHGRERMISPLHDTGALMVYADGVDDAHIGLQQGAIRDDFDFGPVVMIRGDVFSRCVGDLDPGLRGAGFYALRLMIQRMGKIVHIPEALYTFDSSAEAQGQFDYVDPRNASIQAEMEQVGTGHLAAIGAVIDYSQVRRVDIYEGDFPVEVSVIIPVRNRVSTICDAVRSALSQSLDCTMNVLVVDNHSTDGTSEALAGLAKEHPELKVITPECRHLGIGGCWNRAIDDEACGRFAVQLDSDDIYSSPGTLQRIADTFRSERCAMVVGSYRLTDFDLATIPPGLIDHKEWTDNNGRNNLLRVNGMGAPRAFLTRIAREVHFPDVSYGEDYAMALRLSRTYHIGRIYDELYLCRRWQGNSDARLDRATLNRYNSYKDFLRTTEIEARIQSNKAT</sequence>
<dbReference type="CDD" id="cd00761">
    <property type="entry name" value="Glyco_tranf_GTA_type"/>
    <property type="match status" value="1"/>
</dbReference>
<dbReference type="SUPFAM" id="SSF53448">
    <property type="entry name" value="Nucleotide-diphospho-sugar transferases"/>
    <property type="match status" value="1"/>
</dbReference>
<accession>A0A4Q0U8S3</accession>
<proteinExistence type="predicted"/>
<dbReference type="InterPro" id="IPR001173">
    <property type="entry name" value="Glyco_trans_2-like"/>
</dbReference>
<dbReference type="InterPro" id="IPR050834">
    <property type="entry name" value="Glycosyltransf_2"/>
</dbReference>
<dbReference type="PANTHER" id="PTHR43685">
    <property type="entry name" value="GLYCOSYLTRANSFERASE"/>
    <property type="match status" value="1"/>
</dbReference>
<organism evidence="2 3">
    <name type="scientific">Candidatus Amulumruptor caecigallinarius</name>
    <dbReference type="NCBI Taxonomy" id="2109911"/>
    <lineage>
        <taxon>Bacteria</taxon>
        <taxon>Pseudomonadati</taxon>
        <taxon>Bacteroidota</taxon>
        <taxon>Bacteroidia</taxon>
        <taxon>Bacteroidales</taxon>
        <taxon>Muribaculaceae</taxon>
        <taxon>Candidatus Amulumruptor</taxon>
    </lineage>
</organism>
<comment type="caution">
    <text evidence="2">The sequence shown here is derived from an EMBL/GenBank/DDBJ whole genome shotgun (WGS) entry which is preliminary data.</text>
</comment>
<protein>
    <submittedName>
        <fullName evidence="2">Glycosyltransferase</fullName>
    </submittedName>
</protein>
<reference evidence="2" key="1">
    <citation type="journal article" date="2021" name="PeerJ">
        <title>Extensive microbial diversity within the chicken gut microbiome revealed by metagenomics and culture.</title>
        <authorList>
            <person name="Gilroy R."/>
            <person name="Ravi A."/>
            <person name="Getino M."/>
            <person name="Pursley I."/>
            <person name="Horton D.L."/>
            <person name="Alikhan N.F."/>
            <person name="Baker D."/>
            <person name="Gharbi K."/>
            <person name="Hall N."/>
            <person name="Watson M."/>
            <person name="Adriaenssens E.M."/>
            <person name="Foster-Nyarko E."/>
            <person name="Jarju S."/>
            <person name="Secka A."/>
            <person name="Antonio M."/>
            <person name="Oren A."/>
            <person name="Chaudhuri R.R."/>
            <person name="La Ragione R."/>
            <person name="Hildebrand F."/>
            <person name="Pallen M.J."/>
        </authorList>
    </citation>
    <scope>NUCLEOTIDE SEQUENCE</scope>
    <source>
        <strain evidence="2">4100</strain>
    </source>
</reference>
<dbReference type="PANTHER" id="PTHR43685:SF2">
    <property type="entry name" value="GLYCOSYLTRANSFERASE 2-LIKE DOMAIN-CONTAINING PROTEIN"/>
    <property type="match status" value="1"/>
</dbReference>
<dbReference type="EMBL" id="DYXT01000007">
    <property type="protein sequence ID" value="HJE38319.1"/>
    <property type="molecule type" value="Genomic_DNA"/>
</dbReference>
<dbReference type="InterPro" id="IPR029044">
    <property type="entry name" value="Nucleotide-diphossugar_trans"/>
</dbReference>
<gene>
    <name evidence="2" type="ORF">K8V47_00940</name>
</gene>
<dbReference type="Pfam" id="PF00535">
    <property type="entry name" value="Glycos_transf_2"/>
    <property type="match status" value="1"/>
</dbReference>
<evidence type="ECO:0000313" key="2">
    <source>
        <dbReference type="EMBL" id="HJE38319.1"/>
    </source>
</evidence>
<evidence type="ECO:0000313" key="3">
    <source>
        <dbReference type="Proteomes" id="UP000711407"/>
    </source>
</evidence>
<dbReference type="Gene3D" id="3.90.550.10">
    <property type="entry name" value="Spore Coat Polysaccharide Biosynthesis Protein SpsA, Chain A"/>
    <property type="match status" value="1"/>
</dbReference>